<dbReference type="AlphaFoldDB" id="X0VN26"/>
<comment type="caution">
    <text evidence="6">The sequence shown here is derived from an EMBL/GenBank/DDBJ whole genome shotgun (WGS) entry which is preliminary data.</text>
</comment>
<protein>
    <recommendedName>
        <fullName evidence="5">4Fe-4S domain-containing protein</fullName>
    </recommendedName>
</protein>
<dbReference type="GO" id="GO:0046872">
    <property type="term" value="F:metal ion binding"/>
    <property type="evidence" value="ECO:0007669"/>
    <property type="project" value="UniProtKB-KW"/>
</dbReference>
<dbReference type="Pfam" id="PF04060">
    <property type="entry name" value="FeS"/>
    <property type="match status" value="1"/>
</dbReference>
<dbReference type="InterPro" id="IPR016041">
    <property type="entry name" value="Ac-CoA_synth_d_su_TIM-brl"/>
</dbReference>
<evidence type="ECO:0000256" key="4">
    <source>
        <dbReference type="ARBA" id="ARBA00023014"/>
    </source>
</evidence>
<evidence type="ECO:0000259" key="5">
    <source>
        <dbReference type="PROSITE" id="PS51656"/>
    </source>
</evidence>
<dbReference type="EMBL" id="BARS01022240">
    <property type="protein sequence ID" value="GAG12552.1"/>
    <property type="molecule type" value="Genomic_DNA"/>
</dbReference>
<name>X0VN26_9ZZZZ</name>
<keyword evidence="3" id="KW-0408">Iron</keyword>
<dbReference type="PROSITE" id="PS51656">
    <property type="entry name" value="4FE4S"/>
    <property type="match status" value="1"/>
</dbReference>
<feature type="non-terminal residue" evidence="6">
    <location>
        <position position="239"/>
    </location>
</feature>
<evidence type="ECO:0000256" key="2">
    <source>
        <dbReference type="ARBA" id="ARBA00022723"/>
    </source>
</evidence>
<proteinExistence type="predicted"/>
<dbReference type="GO" id="GO:0051539">
    <property type="term" value="F:4 iron, 4 sulfur cluster binding"/>
    <property type="evidence" value="ECO:0007669"/>
    <property type="project" value="UniProtKB-KW"/>
</dbReference>
<evidence type="ECO:0000313" key="6">
    <source>
        <dbReference type="EMBL" id="GAG12552.1"/>
    </source>
</evidence>
<dbReference type="InterPro" id="IPR011005">
    <property type="entry name" value="Dihydropteroate_synth-like_sf"/>
</dbReference>
<dbReference type="Pfam" id="PF03599">
    <property type="entry name" value="CdhD"/>
    <property type="match status" value="1"/>
</dbReference>
<keyword evidence="1" id="KW-0004">4Fe-4S</keyword>
<dbReference type="InterPro" id="IPR051069">
    <property type="entry name" value="ACDS_complex_subunit"/>
</dbReference>
<gene>
    <name evidence="6" type="ORF">S01H1_35585</name>
</gene>
<dbReference type="PANTHER" id="PTHR36214:SF3">
    <property type="entry name" value="ACETYL-COA DECARBONYLASE_SYNTHASE COMPLEX SUBUNIT GAMMA"/>
    <property type="match status" value="1"/>
</dbReference>
<accession>X0VN26</accession>
<reference evidence="6" key="1">
    <citation type="journal article" date="2014" name="Front. Microbiol.">
        <title>High frequency of phylogenetically diverse reductive dehalogenase-homologous genes in deep subseafloor sedimentary metagenomes.</title>
        <authorList>
            <person name="Kawai M."/>
            <person name="Futagami T."/>
            <person name="Toyoda A."/>
            <person name="Takaki Y."/>
            <person name="Nishi S."/>
            <person name="Hori S."/>
            <person name="Arai W."/>
            <person name="Tsubouchi T."/>
            <person name="Morono Y."/>
            <person name="Uchiyama I."/>
            <person name="Ito T."/>
            <person name="Fujiyama A."/>
            <person name="Inagaki F."/>
            <person name="Takami H."/>
        </authorList>
    </citation>
    <scope>NUCLEOTIDE SEQUENCE</scope>
    <source>
        <strain evidence="6">Expedition CK06-06</strain>
    </source>
</reference>
<evidence type="ECO:0000256" key="3">
    <source>
        <dbReference type="ARBA" id="ARBA00023004"/>
    </source>
</evidence>
<organism evidence="6">
    <name type="scientific">marine sediment metagenome</name>
    <dbReference type="NCBI Taxonomy" id="412755"/>
    <lineage>
        <taxon>unclassified sequences</taxon>
        <taxon>metagenomes</taxon>
        <taxon>ecological metagenomes</taxon>
    </lineage>
</organism>
<dbReference type="PANTHER" id="PTHR36214">
    <property type="match status" value="1"/>
</dbReference>
<dbReference type="InterPro" id="IPR007202">
    <property type="entry name" value="4Fe-4S_dom"/>
</dbReference>
<feature type="domain" description="4Fe-4S" evidence="5">
    <location>
        <begin position="1"/>
        <end position="59"/>
    </location>
</feature>
<dbReference type="Gene3D" id="3.20.20.20">
    <property type="entry name" value="Dihydropteroate synthase-like"/>
    <property type="match status" value="1"/>
</dbReference>
<sequence>MALTGLDIYKQLPKTNCKECGLPTCLAFAMKVAGGQAGLEDCPHLSDDARGTLDEASAPPQRLVKIGPDSAMIEIGQETVLYRHDERFHHPTAVALVVSDTTDEGALKKACEDFKSLQFLRVGETIHPDMIALTNDSGSPETFKSAAATIHNAAGVGLVLISEKVDALSSAAGAVSGARPVLYCTSDASADELAGLAKRASAPVCVAGDIESVAQKVEALGKKEVKDVLISPGRVSTTD</sequence>
<keyword evidence="4" id="KW-0411">Iron-sulfur</keyword>
<evidence type="ECO:0000256" key="1">
    <source>
        <dbReference type="ARBA" id="ARBA00022485"/>
    </source>
</evidence>
<keyword evidence="2" id="KW-0479">Metal-binding</keyword>